<dbReference type="AlphaFoldDB" id="L0R559"/>
<reference evidence="1" key="1">
    <citation type="submission" date="2012-10" db="EMBL/GenBank/DDBJ databases">
        <title>Direct identification of alternative open reading frame translation products in human.</title>
        <authorList>
            <person name="Vanderperre B."/>
            <person name="Lucier J.-F."/>
            <person name="Motard J."/>
            <person name="Tremblay G."/>
            <person name="Vanderperre S."/>
            <person name="Wisztorski M."/>
            <person name="Salzet M."/>
            <person name="Boisvert F.-M."/>
            <person name="Roucou X."/>
        </authorList>
    </citation>
    <scope>NUCLEOTIDE SEQUENCE</scope>
</reference>
<dbReference type="EMBL" id="HF548122">
    <property type="protein sequence ID" value="CCO13833.1"/>
    <property type="molecule type" value="Genomic_DNA"/>
</dbReference>
<sequence length="83" mass="9907">MTHARSFFLRKRMHRVVTFLSAAFKRYSYSEFSSLIKFLQSIPTVICDTMLCPKVYFFTNRQFIMAHQHDFCLDNTPLHSVNH</sequence>
<protein>
    <submittedName>
        <fullName evidence="1">Alternative protein TJP1</fullName>
    </submittedName>
</protein>
<proteinExistence type="predicted"/>
<accession>L0R559</accession>
<name>L0R559_HUMAN</name>
<organism evidence="1">
    <name type="scientific">Homo sapiens</name>
    <name type="common">Human</name>
    <dbReference type="NCBI Taxonomy" id="9606"/>
    <lineage>
        <taxon>Eukaryota</taxon>
        <taxon>Metazoa</taxon>
        <taxon>Chordata</taxon>
        <taxon>Craniata</taxon>
        <taxon>Vertebrata</taxon>
        <taxon>Euteleostomi</taxon>
        <taxon>Mammalia</taxon>
        <taxon>Eutheria</taxon>
        <taxon>Euarchontoglires</taxon>
        <taxon>Primates</taxon>
        <taxon>Haplorrhini</taxon>
        <taxon>Catarrhini</taxon>
        <taxon>Hominidae</taxon>
        <taxon>Homo</taxon>
    </lineage>
</organism>
<evidence type="ECO:0000313" key="1">
    <source>
        <dbReference type="EMBL" id="CCO13833.1"/>
    </source>
</evidence>
<dbReference type="ChiTaRS" id="TJP1">
    <property type="organism name" value="human"/>
</dbReference>
<dbReference type="OrthoDB" id="418634at2759"/>
<gene>
    <name evidence="1" type="primary">TJP1</name>
</gene>